<keyword evidence="3 6" id="KW-0812">Transmembrane</keyword>
<dbReference type="OrthoDB" id="5513321at2"/>
<dbReference type="EMBL" id="CP012159">
    <property type="protein sequence ID" value="AKT40255.1"/>
    <property type="molecule type" value="Genomic_DNA"/>
</dbReference>
<dbReference type="STRING" id="52.CMC5_044080"/>
<protein>
    <recommendedName>
        <fullName evidence="9">Lysine transporter LysE</fullName>
    </recommendedName>
</protein>
<dbReference type="GO" id="GO:0015171">
    <property type="term" value="F:amino acid transmembrane transporter activity"/>
    <property type="evidence" value="ECO:0007669"/>
    <property type="project" value="TreeGrafter"/>
</dbReference>
<keyword evidence="2" id="KW-1003">Cell membrane</keyword>
<dbReference type="Proteomes" id="UP000067626">
    <property type="component" value="Chromosome"/>
</dbReference>
<evidence type="ECO:0000256" key="4">
    <source>
        <dbReference type="ARBA" id="ARBA00022989"/>
    </source>
</evidence>
<proteinExistence type="predicted"/>
<name>A0A0K1EHB3_CHOCO</name>
<evidence type="ECO:0000256" key="3">
    <source>
        <dbReference type="ARBA" id="ARBA00022692"/>
    </source>
</evidence>
<sequence>MNILTITLVAFAFGFIGSIPLTGPVAAMVLSACVQKQYGLAVRIGLGAAVAEAFYATAAFWGFSRFLADNPLVLSLSHGLSAVVLGVLGLYFMRWTPSETAQPGEEKHLRGFVLGFSVSILNPTLLATWSTAVAYLYSRQIVPFTELEAIPFGLAAAAGVAAWEVLLVALLRRYEARFPRRALAWLIRGMGLLLLVMAVTAGVDFVRAMQQR</sequence>
<evidence type="ECO:0000256" key="1">
    <source>
        <dbReference type="ARBA" id="ARBA00004651"/>
    </source>
</evidence>
<evidence type="ECO:0000256" key="5">
    <source>
        <dbReference type="ARBA" id="ARBA00023136"/>
    </source>
</evidence>
<feature type="transmembrane region" description="Helical" evidence="6">
    <location>
        <begin position="41"/>
        <end position="63"/>
    </location>
</feature>
<evidence type="ECO:0000313" key="8">
    <source>
        <dbReference type="Proteomes" id="UP000067626"/>
    </source>
</evidence>
<gene>
    <name evidence="7" type="ORF">CMC5_044080</name>
</gene>
<organism evidence="7 8">
    <name type="scientific">Chondromyces crocatus</name>
    <dbReference type="NCBI Taxonomy" id="52"/>
    <lineage>
        <taxon>Bacteria</taxon>
        <taxon>Pseudomonadati</taxon>
        <taxon>Myxococcota</taxon>
        <taxon>Polyangia</taxon>
        <taxon>Polyangiales</taxon>
        <taxon>Polyangiaceae</taxon>
        <taxon>Chondromyces</taxon>
    </lineage>
</organism>
<dbReference type="Pfam" id="PF01810">
    <property type="entry name" value="LysE"/>
    <property type="match status" value="1"/>
</dbReference>
<feature type="transmembrane region" description="Helical" evidence="6">
    <location>
        <begin position="183"/>
        <end position="206"/>
    </location>
</feature>
<keyword evidence="8" id="KW-1185">Reference proteome</keyword>
<evidence type="ECO:0000256" key="6">
    <source>
        <dbReference type="SAM" id="Phobius"/>
    </source>
</evidence>
<dbReference type="PANTHER" id="PTHR30086">
    <property type="entry name" value="ARGININE EXPORTER PROTEIN ARGO"/>
    <property type="match status" value="1"/>
</dbReference>
<dbReference type="PANTHER" id="PTHR30086:SF20">
    <property type="entry name" value="ARGININE EXPORTER PROTEIN ARGO-RELATED"/>
    <property type="match status" value="1"/>
</dbReference>
<reference evidence="7 8" key="1">
    <citation type="submission" date="2015-07" db="EMBL/GenBank/DDBJ databases">
        <title>Genome analysis of myxobacterium Chondromyces crocatus Cm c5 reveals a high potential for natural compound synthesis and the genetic basis for the loss of fruiting body formation.</title>
        <authorList>
            <person name="Zaburannyi N."/>
            <person name="Bunk B."/>
            <person name="Maier J."/>
            <person name="Overmann J."/>
            <person name="Mueller R."/>
        </authorList>
    </citation>
    <scope>NUCLEOTIDE SEQUENCE [LARGE SCALE GENOMIC DNA]</scope>
    <source>
        <strain evidence="7 8">Cm c5</strain>
    </source>
</reference>
<keyword evidence="4 6" id="KW-1133">Transmembrane helix</keyword>
<evidence type="ECO:0000313" key="7">
    <source>
        <dbReference type="EMBL" id="AKT40255.1"/>
    </source>
</evidence>
<dbReference type="GO" id="GO:0005886">
    <property type="term" value="C:plasma membrane"/>
    <property type="evidence" value="ECO:0007669"/>
    <property type="project" value="UniProtKB-SubCell"/>
</dbReference>
<dbReference type="KEGG" id="ccro:CMC5_044080"/>
<keyword evidence="5 6" id="KW-0472">Membrane</keyword>
<feature type="transmembrane region" description="Helical" evidence="6">
    <location>
        <begin position="72"/>
        <end position="92"/>
    </location>
</feature>
<dbReference type="RefSeq" id="WP_050432210.1">
    <property type="nucleotide sequence ID" value="NZ_CP012159.1"/>
</dbReference>
<feature type="transmembrane region" description="Helical" evidence="6">
    <location>
        <begin position="149"/>
        <end position="171"/>
    </location>
</feature>
<dbReference type="InterPro" id="IPR001123">
    <property type="entry name" value="LeuE-type"/>
</dbReference>
<evidence type="ECO:0008006" key="9">
    <source>
        <dbReference type="Google" id="ProtNLM"/>
    </source>
</evidence>
<dbReference type="AlphaFoldDB" id="A0A0K1EHB3"/>
<accession>A0A0K1EHB3</accession>
<evidence type="ECO:0000256" key="2">
    <source>
        <dbReference type="ARBA" id="ARBA00022475"/>
    </source>
</evidence>
<comment type="subcellular location">
    <subcellularLocation>
        <location evidence="1">Cell membrane</location>
        <topology evidence="1">Multi-pass membrane protein</topology>
    </subcellularLocation>
</comment>
<feature type="transmembrane region" description="Helical" evidence="6">
    <location>
        <begin position="112"/>
        <end position="137"/>
    </location>
</feature>